<gene>
    <name evidence="1" type="ORF">AU378_13265</name>
</gene>
<proteinExistence type="predicted"/>
<comment type="caution">
    <text evidence="1">The sequence shown here is derived from an EMBL/GenBank/DDBJ whole genome shotgun (WGS) entry which is preliminary data.</text>
</comment>
<name>A0A135WEN0_9FLAO</name>
<accession>A0A135WEN0</accession>
<evidence type="ECO:0000313" key="1">
    <source>
        <dbReference type="EMBL" id="KXH83368.1"/>
    </source>
</evidence>
<protein>
    <submittedName>
        <fullName evidence="1">Uncharacterized protein</fullName>
    </submittedName>
</protein>
<dbReference type="EMBL" id="LPUR01000011">
    <property type="protein sequence ID" value="KXH83368.1"/>
    <property type="molecule type" value="Genomic_DNA"/>
</dbReference>
<reference evidence="1 2" key="2">
    <citation type="journal article" date="2016" name="Genome Announc.">
        <title>Draft Genome Sequence of a Biocontrol Rhizobacterium, Chryseobacterium kwangjuense Strain KJ1R5, Isolated from Pepper (Capsicum annuum).</title>
        <authorList>
            <person name="Jeong J.J."/>
            <person name="Park H."/>
            <person name="Park B.H."/>
            <person name="Mannaa M."/>
            <person name="Sang M.K."/>
            <person name="Choi I.G."/>
            <person name="Kim K.D."/>
        </authorList>
    </citation>
    <scope>NUCLEOTIDE SEQUENCE [LARGE SCALE GENOMIC DNA]</scope>
    <source>
        <strain evidence="1 2">KJ1R5</strain>
    </source>
</reference>
<organism evidence="1 2">
    <name type="scientific">Chryseobacterium kwangjuense</name>
    <dbReference type="NCBI Taxonomy" id="267125"/>
    <lineage>
        <taxon>Bacteria</taxon>
        <taxon>Pseudomonadati</taxon>
        <taxon>Bacteroidota</taxon>
        <taxon>Flavobacteriia</taxon>
        <taxon>Flavobacteriales</taxon>
        <taxon>Weeksellaceae</taxon>
        <taxon>Chryseobacterium group</taxon>
        <taxon>Chryseobacterium</taxon>
    </lineage>
</organism>
<evidence type="ECO:0000313" key="2">
    <source>
        <dbReference type="Proteomes" id="UP000070513"/>
    </source>
</evidence>
<reference evidence="2" key="1">
    <citation type="submission" date="2015-12" db="EMBL/GenBank/DDBJ databases">
        <title>Genome sequence of a biocontrol rhizobacterium Chryseobacterium kwangjuense strain KJ1R5 isolated from pepper (Capsicum annuum L.).</title>
        <authorList>
            <person name="Jeong J.-J."/>
            <person name="Park H."/>
            <person name="Mannaa M."/>
            <person name="Sang M.K."/>
            <person name="Choi I.-G."/>
            <person name="Kim K.D."/>
        </authorList>
    </citation>
    <scope>NUCLEOTIDE SEQUENCE [LARGE SCALE GENOMIC DNA]</scope>
    <source>
        <strain evidence="2">KJ1R5</strain>
    </source>
</reference>
<sequence>METAYHKKQDGRYFDLHSVLRFLYYQQHQFSFQFMDNGNLSLYKITTNMEKRREKPLIKYLLIFQALYGNNRRVIFYQLLQIYNIKNK</sequence>
<dbReference type="Proteomes" id="UP000070513">
    <property type="component" value="Unassembled WGS sequence"/>
</dbReference>
<dbReference type="AlphaFoldDB" id="A0A135WEN0"/>